<name>A0AAN8K492_PATCE</name>
<evidence type="ECO:0000313" key="10">
    <source>
        <dbReference type="Proteomes" id="UP001347796"/>
    </source>
</evidence>
<feature type="transmembrane region" description="Helical" evidence="8">
    <location>
        <begin position="186"/>
        <end position="204"/>
    </location>
</feature>
<feature type="transmembrane region" description="Helical" evidence="8">
    <location>
        <begin position="112"/>
        <end position="133"/>
    </location>
</feature>
<feature type="transmembrane region" description="Helical" evidence="8">
    <location>
        <begin position="87"/>
        <end position="106"/>
    </location>
</feature>
<comment type="subcellular location">
    <subcellularLocation>
        <location evidence="1 7">Membrane</location>
        <topology evidence="1 7">Multi-pass membrane protein</topology>
    </subcellularLocation>
</comment>
<dbReference type="EMBL" id="JAZGQO010000004">
    <property type="protein sequence ID" value="KAK6187554.1"/>
    <property type="molecule type" value="Genomic_DNA"/>
</dbReference>
<evidence type="ECO:0000256" key="5">
    <source>
        <dbReference type="ARBA" id="ARBA00022989"/>
    </source>
</evidence>
<feature type="transmembrane region" description="Helical" evidence="8">
    <location>
        <begin position="253"/>
        <end position="274"/>
    </location>
</feature>
<sequence>MSRHFSTNERQPLLLPASHTDTDNIRESGVMEYGKDNSGYETFGDNVFDNEKTQPNEELKPVTPKRSRASHIIVVLSILMTELCERLTFYSISANMVLFCTSVLDYSDPDAATISLIFSGSVYLIPIIGGYVADSLAGRFNTIFGAGLIYLLGLFLIPASAVDYTSIFGTDDDGGSFDLTVEARRIYFILGLCFVGIGTGGIKANVGPFGAQQVEDMGEGAVQSFFNWFYWFINAGAMIAYTAVAYVQQNISFAWGFFIPLVSMILALIIFLSFRSKYINTPPTGSVLTTVFNVCRQSCKKESPYVNGEKKFFDSSRQKYGGTFSDYTVDGIICVLRVVPIFALIIIYWAIYSQMQSTFFLQAERMDVSVGKDNIPAAMLNVFNTIIIILLIPLVDRVIYPLFNSFGRPITHLQRMGIGMLLAAASVAVAGIVEIYRKKELEESGGFIQTLADQKFNSSHFSVFIQVPQFALVGASEVFASVSGLEFAFTQAPQSMQGFLTGLFFVASGLGSYVSTAILRIVEASTKSDPWFPEDINEGKVENLFFLLAGLMCLNFIIFVIVSYFYKYRDQSVVEEDEYNIDNVEDDMMKRVTNNEHDLYQPENTKL</sequence>
<feature type="transmembrane region" description="Helical" evidence="8">
    <location>
        <begin position="543"/>
        <end position="566"/>
    </location>
</feature>
<dbReference type="PANTHER" id="PTHR11654">
    <property type="entry name" value="OLIGOPEPTIDE TRANSPORTER-RELATED"/>
    <property type="match status" value="1"/>
</dbReference>
<dbReference type="InterPro" id="IPR018456">
    <property type="entry name" value="PTR2_symporter_CS"/>
</dbReference>
<dbReference type="GO" id="GO:0022857">
    <property type="term" value="F:transmembrane transporter activity"/>
    <property type="evidence" value="ECO:0007669"/>
    <property type="project" value="InterPro"/>
</dbReference>
<evidence type="ECO:0000256" key="6">
    <source>
        <dbReference type="ARBA" id="ARBA00023136"/>
    </source>
</evidence>
<feature type="transmembrane region" description="Helical" evidence="8">
    <location>
        <begin position="499"/>
        <end position="522"/>
    </location>
</feature>
<evidence type="ECO:0000256" key="1">
    <source>
        <dbReference type="ARBA" id="ARBA00004141"/>
    </source>
</evidence>
<dbReference type="PROSITE" id="PS01023">
    <property type="entry name" value="PTR2_2"/>
    <property type="match status" value="1"/>
</dbReference>
<evidence type="ECO:0000256" key="8">
    <source>
        <dbReference type="SAM" id="Phobius"/>
    </source>
</evidence>
<dbReference type="InterPro" id="IPR036259">
    <property type="entry name" value="MFS_trans_sf"/>
</dbReference>
<feature type="transmembrane region" description="Helical" evidence="8">
    <location>
        <begin position="416"/>
        <end position="436"/>
    </location>
</feature>
<feature type="transmembrane region" description="Helical" evidence="8">
    <location>
        <begin position="225"/>
        <end position="247"/>
    </location>
</feature>
<comment type="similarity">
    <text evidence="2 7">Belongs to the major facilitator superfamily. Proton-dependent oligopeptide transporter (POT/PTR) (TC 2.A.17) family.</text>
</comment>
<keyword evidence="7" id="KW-0813">Transport</keyword>
<proteinExistence type="inferred from homology"/>
<feature type="transmembrane region" description="Helical" evidence="8">
    <location>
        <begin position="327"/>
        <end position="351"/>
    </location>
</feature>
<dbReference type="Proteomes" id="UP001347796">
    <property type="component" value="Unassembled WGS sequence"/>
</dbReference>
<evidence type="ECO:0000256" key="7">
    <source>
        <dbReference type="RuleBase" id="RU003755"/>
    </source>
</evidence>
<accession>A0AAN8K492</accession>
<feature type="transmembrane region" description="Helical" evidence="8">
    <location>
        <begin position="140"/>
        <end position="161"/>
    </location>
</feature>
<gene>
    <name evidence="9" type="ORF">SNE40_005552</name>
</gene>
<evidence type="ECO:0000256" key="3">
    <source>
        <dbReference type="ARBA" id="ARBA00022692"/>
    </source>
</evidence>
<dbReference type="AlphaFoldDB" id="A0AAN8K492"/>
<evidence type="ECO:0000256" key="2">
    <source>
        <dbReference type="ARBA" id="ARBA00005982"/>
    </source>
</evidence>
<evidence type="ECO:0000313" key="9">
    <source>
        <dbReference type="EMBL" id="KAK6187554.1"/>
    </source>
</evidence>
<keyword evidence="6 8" id="KW-0472">Membrane</keyword>
<dbReference type="SUPFAM" id="SSF103473">
    <property type="entry name" value="MFS general substrate transporter"/>
    <property type="match status" value="1"/>
</dbReference>
<organism evidence="9 10">
    <name type="scientific">Patella caerulea</name>
    <name type="common">Rayed Mediterranean limpet</name>
    <dbReference type="NCBI Taxonomy" id="87958"/>
    <lineage>
        <taxon>Eukaryota</taxon>
        <taxon>Metazoa</taxon>
        <taxon>Spiralia</taxon>
        <taxon>Lophotrochozoa</taxon>
        <taxon>Mollusca</taxon>
        <taxon>Gastropoda</taxon>
        <taxon>Patellogastropoda</taxon>
        <taxon>Patelloidea</taxon>
        <taxon>Patellidae</taxon>
        <taxon>Patella</taxon>
    </lineage>
</organism>
<keyword evidence="4" id="KW-0653">Protein transport</keyword>
<dbReference type="InterPro" id="IPR000109">
    <property type="entry name" value="POT_fam"/>
</dbReference>
<dbReference type="GO" id="GO:0006857">
    <property type="term" value="P:oligopeptide transport"/>
    <property type="evidence" value="ECO:0007669"/>
    <property type="project" value="InterPro"/>
</dbReference>
<protein>
    <submittedName>
        <fullName evidence="9">Uncharacterized protein</fullName>
    </submittedName>
</protein>
<keyword evidence="5 8" id="KW-1133">Transmembrane helix</keyword>
<comment type="caution">
    <text evidence="9">The sequence shown here is derived from an EMBL/GenBank/DDBJ whole genome shotgun (WGS) entry which is preliminary data.</text>
</comment>
<reference evidence="9 10" key="1">
    <citation type="submission" date="2024-01" db="EMBL/GenBank/DDBJ databases">
        <title>The genome of the rayed Mediterranean limpet Patella caerulea (Linnaeus, 1758).</title>
        <authorList>
            <person name="Anh-Thu Weber A."/>
            <person name="Halstead-Nussloch G."/>
        </authorList>
    </citation>
    <scope>NUCLEOTIDE SEQUENCE [LARGE SCALE GENOMIC DNA]</scope>
    <source>
        <strain evidence="9">AATW-2023a</strain>
        <tissue evidence="9">Whole specimen</tissue>
    </source>
</reference>
<dbReference type="Gene3D" id="1.20.1250.20">
    <property type="entry name" value="MFS general substrate transporter like domains"/>
    <property type="match status" value="1"/>
</dbReference>
<keyword evidence="10" id="KW-1185">Reference proteome</keyword>
<keyword evidence="4" id="KW-0571">Peptide transport</keyword>
<evidence type="ECO:0000256" key="4">
    <source>
        <dbReference type="ARBA" id="ARBA00022856"/>
    </source>
</evidence>
<dbReference type="GO" id="GO:0016020">
    <property type="term" value="C:membrane"/>
    <property type="evidence" value="ECO:0007669"/>
    <property type="project" value="UniProtKB-SubCell"/>
</dbReference>
<dbReference type="Pfam" id="PF00854">
    <property type="entry name" value="PTR2"/>
    <property type="match status" value="1"/>
</dbReference>
<feature type="transmembrane region" description="Helical" evidence="8">
    <location>
        <begin position="375"/>
        <end position="395"/>
    </location>
</feature>
<keyword evidence="3 7" id="KW-0812">Transmembrane</keyword>